<keyword evidence="1" id="KW-0802">TPR repeat</keyword>
<feature type="compositionally biased region" description="Acidic residues" evidence="2">
    <location>
        <begin position="207"/>
        <end position="216"/>
    </location>
</feature>
<dbReference type="PANTHER" id="PTHR15606:SF4">
    <property type="entry name" value="DNAJ HOMOLOG SUBFAMILY C MEMBER 8"/>
    <property type="match status" value="1"/>
</dbReference>
<comment type="caution">
    <text evidence="4">The sequence shown here is derived from an EMBL/GenBank/DDBJ whole genome shotgun (WGS) entry which is preliminary data.</text>
</comment>
<evidence type="ECO:0000313" key="4">
    <source>
        <dbReference type="EMBL" id="KAG7353541.1"/>
    </source>
</evidence>
<feature type="compositionally biased region" description="Basic and acidic residues" evidence="2">
    <location>
        <begin position="1"/>
        <end position="14"/>
    </location>
</feature>
<dbReference type="SMART" id="SM00028">
    <property type="entry name" value="TPR"/>
    <property type="match status" value="3"/>
</dbReference>
<reference evidence="4" key="1">
    <citation type="journal article" date="2021" name="Sci. Rep.">
        <title>Diploid genomic architecture of Nitzschia inconspicua, an elite biomass production diatom.</title>
        <authorList>
            <person name="Oliver A."/>
            <person name="Podell S."/>
            <person name="Pinowska A."/>
            <person name="Traller J.C."/>
            <person name="Smith S.R."/>
            <person name="McClure R."/>
            <person name="Beliaev A."/>
            <person name="Bohutskyi P."/>
            <person name="Hill E.A."/>
            <person name="Rabines A."/>
            <person name="Zheng H."/>
            <person name="Allen L.Z."/>
            <person name="Kuo A."/>
            <person name="Grigoriev I.V."/>
            <person name="Allen A.E."/>
            <person name="Hazlebeck D."/>
            <person name="Allen E.E."/>
        </authorList>
    </citation>
    <scope>NUCLEOTIDE SEQUENCE</scope>
    <source>
        <strain evidence="4">Hildebrandi</strain>
    </source>
</reference>
<sequence>MNGDERTETSEDKNNSAITTSSCTSNVSSSTVPQQNSNAADENNEDEDWKIQRDAFKKNGDDAFRMKAYKTAIAEYSSAIALDPEYVILYSNRSAAYLANSEVSKALKDAQQCVTLDAGFIKGHSRLAAALLALRRYSQALDSYQRVLSVEPENAAARQGKERCEKELKRIQQAQQEEHDLTMQLSSHLPQEDSAGDKTDENKNNNDGDDDEGDDLLDDFFKDVEEVVAKKKEIKAAAVAEAEATNAIRNDREVLGTTEEQMGRLLQEHFEWRNLNPYFVLQLPTTATDDDISRRYKALSLLLHPDKNHAKLSEKDRERAQLAYDQVQKAKQLLSDDDKKRHVIGLVQEGMKNGEHKWVQEQRKRSKETLESCQEKEVMRIFAQVEQKRREVEERERKYEQRQQEQEDKQLEKERKERKFDKQWKEEGRVDKRVGNWRDFSHKKKRKV</sequence>
<dbReference type="Pfam" id="PF13414">
    <property type="entry name" value="TPR_11"/>
    <property type="match status" value="1"/>
</dbReference>
<dbReference type="AlphaFoldDB" id="A0A9K3L2C8"/>
<evidence type="ECO:0000256" key="2">
    <source>
        <dbReference type="SAM" id="MobiDB-lite"/>
    </source>
</evidence>
<dbReference type="Pfam" id="PF00226">
    <property type="entry name" value="DnaJ"/>
    <property type="match status" value="1"/>
</dbReference>
<feature type="domain" description="J" evidence="3">
    <location>
        <begin position="276"/>
        <end position="339"/>
    </location>
</feature>
<dbReference type="PANTHER" id="PTHR15606">
    <property type="entry name" value="DNAJ HOMOLOG SUBFAMILY C MEMBER 8/LIPOPOLYSACCHARIDE SPECIFIC RESPONSE-7-RELATED"/>
    <property type="match status" value="1"/>
</dbReference>
<feature type="compositionally biased region" description="Basic and acidic residues" evidence="2">
    <location>
        <begin position="195"/>
        <end position="206"/>
    </location>
</feature>
<dbReference type="EMBL" id="JAGRRH010000016">
    <property type="protein sequence ID" value="KAG7353541.1"/>
    <property type="molecule type" value="Genomic_DNA"/>
</dbReference>
<dbReference type="OrthoDB" id="2423701at2759"/>
<proteinExistence type="predicted"/>
<evidence type="ECO:0000256" key="1">
    <source>
        <dbReference type="PROSITE-ProRule" id="PRU00339"/>
    </source>
</evidence>
<dbReference type="Proteomes" id="UP000693970">
    <property type="component" value="Unassembled WGS sequence"/>
</dbReference>
<reference evidence="4" key="2">
    <citation type="submission" date="2021-04" db="EMBL/GenBank/DDBJ databases">
        <authorList>
            <person name="Podell S."/>
        </authorList>
    </citation>
    <scope>NUCLEOTIDE SEQUENCE</scope>
    <source>
        <strain evidence="4">Hildebrandi</strain>
    </source>
</reference>
<evidence type="ECO:0000259" key="3">
    <source>
        <dbReference type="PROSITE" id="PS50076"/>
    </source>
</evidence>
<feature type="compositionally biased region" description="Low complexity" evidence="2">
    <location>
        <begin position="19"/>
        <end position="31"/>
    </location>
</feature>
<dbReference type="PROSITE" id="PS50076">
    <property type="entry name" value="DNAJ_2"/>
    <property type="match status" value="1"/>
</dbReference>
<dbReference type="InterPro" id="IPR042858">
    <property type="entry name" value="DNAJC8"/>
</dbReference>
<protein>
    <submittedName>
        <fullName evidence="4">Expressed tetratricopeptide repeat protein</fullName>
    </submittedName>
</protein>
<dbReference type="InterPro" id="IPR019734">
    <property type="entry name" value="TPR_rpt"/>
</dbReference>
<evidence type="ECO:0000313" key="5">
    <source>
        <dbReference type="Proteomes" id="UP000693970"/>
    </source>
</evidence>
<dbReference type="SMART" id="SM00271">
    <property type="entry name" value="DnaJ"/>
    <property type="match status" value="1"/>
</dbReference>
<organism evidence="4 5">
    <name type="scientific">Nitzschia inconspicua</name>
    <dbReference type="NCBI Taxonomy" id="303405"/>
    <lineage>
        <taxon>Eukaryota</taxon>
        <taxon>Sar</taxon>
        <taxon>Stramenopiles</taxon>
        <taxon>Ochrophyta</taxon>
        <taxon>Bacillariophyta</taxon>
        <taxon>Bacillariophyceae</taxon>
        <taxon>Bacillariophycidae</taxon>
        <taxon>Bacillariales</taxon>
        <taxon>Bacillariaceae</taxon>
        <taxon>Nitzschia</taxon>
    </lineage>
</organism>
<dbReference type="CDD" id="cd06257">
    <property type="entry name" value="DnaJ"/>
    <property type="match status" value="1"/>
</dbReference>
<dbReference type="GO" id="GO:0005634">
    <property type="term" value="C:nucleus"/>
    <property type="evidence" value="ECO:0007669"/>
    <property type="project" value="TreeGrafter"/>
</dbReference>
<keyword evidence="5" id="KW-1185">Reference proteome</keyword>
<name>A0A9K3L2C8_9STRA</name>
<feature type="region of interest" description="Disordered" evidence="2">
    <location>
        <begin position="181"/>
        <end position="216"/>
    </location>
</feature>
<feature type="region of interest" description="Disordered" evidence="2">
    <location>
        <begin position="393"/>
        <end position="422"/>
    </location>
</feature>
<gene>
    <name evidence="4" type="ORF">IV203_002896</name>
</gene>
<accession>A0A9K3L2C8</accession>
<dbReference type="PROSITE" id="PS50005">
    <property type="entry name" value="TPR"/>
    <property type="match status" value="1"/>
</dbReference>
<feature type="region of interest" description="Disordered" evidence="2">
    <location>
        <begin position="1"/>
        <end position="49"/>
    </location>
</feature>
<dbReference type="InterPro" id="IPR001623">
    <property type="entry name" value="DnaJ_domain"/>
</dbReference>
<feature type="repeat" description="TPR" evidence="1">
    <location>
        <begin position="121"/>
        <end position="154"/>
    </location>
</feature>